<dbReference type="Pfam" id="PF13419">
    <property type="entry name" value="HAD_2"/>
    <property type="match status" value="1"/>
</dbReference>
<dbReference type="FunFam" id="3.40.50.1000:FF:000022">
    <property type="entry name" value="Phosphoglycolate phosphatase"/>
    <property type="match status" value="1"/>
</dbReference>
<name>A0A7G9GLZ6_9FIRM</name>
<dbReference type="InterPro" id="IPR023214">
    <property type="entry name" value="HAD_sf"/>
</dbReference>
<dbReference type="AlphaFoldDB" id="A0A7G9GLZ6"/>
<dbReference type="Gene3D" id="3.40.50.1000">
    <property type="entry name" value="HAD superfamily/HAD-like"/>
    <property type="match status" value="1"/>
</dbReference>
<evidence type="ECO:0000313" key="2">
    <source>
        <dbReference type="Proteomes" id="UP000515856"/>
    </source>
</evidence>
<dbReference type="InterPro" id="IPR041492">
    <property type="entry name" value="HAD_2"/>
</dbReference>
<dbReference type="Gene3D" id="1.10.150.240">
    <property type="entry name" value="Putative phosphatase, domain 2"/>
    <property type="match status" value="1"/>
</dbReference>
<dbReference type="InterPro" id="IPR036412">
    <property type="entry name" value="HAD-like_sf"/>
</dbReference>
<dbReference type="SFLD" id="SFLDG01135">
    <property type="entry name" value="C1.5.6:_HAD__Beta-PGM__Phospha"/>
    <property type="match status" value="1"/>
</dbReference>
<reference evidence="1 2" key="1">
    <citation type="submission" date="2020-08" db="EMBL/GenBank/DDBJ databases">
        <authorList>
            <person name="Liu C."/>
            <person name="Sun Q."/>
        </authorList>
    </citation>
    <scope>NUCLEOTIDE SEQUENCE [LARGE SCALE GENOMIC DNA]</scope>
    <source>
        <strain evidence="1 2">NSJ-61</strain>
    </source>
</reference>
<accession>A0A7G9GLZ6</accession>
<dbReference type="InterPro" id="IPR050155">
    <property type="entry name" value="HAD-like_hydrolase_sf"/>
</dbReference>
<keyword evidence="2" id="KW-1185">Reference proteome</keyword>
<dbReference type="Proteomes" id="UP000515856">
    <property type="component" value="Chromosome"/>
</dbReference>
<dbReference type="SFLD" id="SFLDG01129">
    <property type="entry name" value="C1.5:_HAD__Beta-PGM__Phosphata"/>
    <property type="match status" value="1"/>
</dbReference>
<organism evidence="1 2">
    <name type="scientific">[Eubacterium] hominis</name>
    <dbReference type="NCBI Taxonomy" id="2764325"/>
    <lineage>
        <taxon>Bacteria</taxon>
        <taxon>Bacillati</taxon>
        <taxon>Bacillota</taxon>
        <taxon>Erysipelotrichia</taxon>
        <taxon>Erysipelotrichales</taxon>
        <taxon>Erysipelotrichaceae</taxon>
        <taxon>Amedibacillus</taxon>
    </lineage>
</organism>
<gene>
    <name evidence="1" type="ORF">H9Q80_16525</name>
</gene>
<dbReference type="PANTHER" id="PTHR43434:SF20">
    <property type="entry name" value="5'-NUCLEOTIDASE"/>
    <property type="match status" value="1"/>
</dbReference>
<dbReference type="CDD" id="cd04302">
    <property type="entry name" value="HAD_5NT"/>
    <property type="match status" value="1"/>
</dbReference>
<evidence type="ECO:0000313" key="1">
    <source>
        <dbReference type="EMBL" id="QNM11828.1"/>
    </source>
</evidence>
<dbReference type="InterPro" id="IPR006439">
    <property type="entry name" value="HAD-SF_hydro_IA"/>
</dbReference>
<dbReference type="GO" id="GO:0016787">
    <property type="term" value="F:hydrolase activity"/>
    <property type="evidence" value="ECO:0007669"/>
    <property type="project" value="UniProtKB-KW"/>
</dbReference>
<dbReference type="SUPFAM" id="SSF56784">
    <property type="entry name" value="HAD-like"/>
    <property type="match status" value="1"/>
</dbReference>
<sequence length="216" mass="24405">MKSVYLFDLDGTLTDPKQGITKSVAYALSKFDIHVSHLDDLCIFIGPPLLDSFMEYYHMSKEDAEKAITYYREYFSVTGLFENEVYEGITKLLQTLKNQGKKCYVATSKPEVFAKQIMEHFQLGEYFEDICGASMDSTRSKKGDVIAYALKKHGIQKEDAIMVGDRKHDILGAKENGLPCIAVLYGYGNKTEFEEAGADVIIEDIPAFLEYIKKEA</sequence>
<dbReference type="NCBIfam" id="TIGR01549">
    <property type="entry name" value="HAD-SF-IA-v1"/>
    <property type="match status" value="1"/>
</dbReference>
<dbReference type="KEGG" id="ehn:H9Q80_16525"/>
<dbReference type="SFLD" id="SFLDS00003">
    <property type="entry name" value="Haloacid_Dehalogenase"/>
    <property type="match status" value="1"/>
</dbReference>
<proteinExistence type="predicted"/>
<keyword evidence="1" id="KW-0378">Hydrolase</keyword>
<dbReference type="GO" id="GO:0004713">
    <property type="term" value="F:protein tyrosine kinase activity"/>
    <property type="evidence" value="ECO:0007669"/>
    <property type="project" value="TreeGrafter"/>
</dbReference>
<dbReference type="EMBL" id="CP060636">
    <property type="protein sequence ID" value="QNM11828.1"/>
    <property type="molecule type" value="Genomic_DNA"/>
</dbReference>
<dbReference type="RefSeq" id="WP_117454611.1">
    <property type="nucleotide sequence ID" value="NZ_CP060636.1"/>
</dbReference>
<dbReference type="GO" id="GO:0005829">
    <property type="term" value="C:cytosol"/>
    <property type="evidence" value="ECO:0007669"/>
    <property type="project" value="TreeGrafter"/>
</dbReference>
<dbReference type="InterPro" id="IPR023198">
    <property type="entry name" value="PGP-like_dom2"/>
</dbReference>
<dbReference type="PANTHER" id="PTHR43434">
    <property type="entry name" value="PHOSPHOGLYCOLATE PHOSPHATASE"/>
    <property type="match status" value="1"/>
</dbReference>
<protein>
    <submittedName>
        <fullName evidence="1">HAD family hydrolase</fullName>
    </submittedName>
</protein>